<dbReference type="InterPro" id="IPR000073">
    <property type="entry name" value="AB_hydrolase_1"/>
</dbReference>
<dbReference type="STRING" id="146536.AQI70_31080"/>
<dbReference type="PANTHER" id="PTHR43798">
    <property type="entry name" value="MONOACYLGLYCEROL LIPASE"/>
    <property type="match status" value="1"/>
</dbReference>
<dbReference type="Gene3D" id="3.40.50.1820">
    <property type="entry name" value="alpha/beta hydrolase"/>
    <property type="match status" value="1"/>
</dbReference>
<evidence type="ECO:0000256" key="1">
    <source>
        <dbReference type="ARBA" id="ARBA00022801"/>
    </source>
</evidence>
<keyword evidence="1 3" id="KW-0378">Hydrolase</keyword>
<dbReference type="PANTHER" id="PTHR43798:SF31">
    <property type="entry name" value="AB HYDROLASE SUPERFAMILY PROTEIN YCLE"/>
    <property type="match status" value="1"/>
</dbReference>
<dbReference type="OrthoDB" id="495620at2"/>
<proteinExistence type="predicted"/>
<dbReference type="SUPFAM" id="SSF53474">
    <property type="entry name" value="alpha/beta-Hydrolases"/>
    <property type="match status" value="1"/>
</dbReference>
<dbReference type="InterPro" id="IPR029058">
    <property type="entry name" value="AB_hydrolase_fold"/>
</dbReference>
<dbReference type="EMBL" id="LMWJ01000025">
    <property type="protein sequence ID" value="KUM70077.1"/>
    <property type="molecule type" value="Genomic_DNA"/>
</dbReference>
<comment type="caution">
    <text evidence="3">The sequence shown here is derived from an EMBL/GenBank/DDBJ whole genome shotgun (WGS) entry which is preliminary data.</text>
</comment>
<dbReference type="Pfam" id="PF00561">
    <property type="entry name" value="Abhydrolase_1"/>
    <property type="match status" value="1"/>
</dbReference>
<reference evidence="3 4" key="1">
    <citation type="submission" date="2015-10" db="EMBL/GenBank/DDBJ databases">
        <title>Draft genome sequence of Streptomyces curacoi DSM 40107, type strain for the species Streptomyces curacoi.</title>
        <authorList>
            <person name="Ruckert C."/>
            <person name="Winkler A."/>
            <person name="Kalinowski J."/>
            <person name="Kampfer P."/>
            <person name="Glaeser S."/>
        </authorList>
    </citation>
    <scope>NUCLEOTIDE SEQUENCE [LARGE SCALE GENOMIC DNA]</scope>
    <source>
        <strain evidence="3 4">DSM 40107</strain>
    </source>
</reference>
<gene>
    <name evidence="3" type="ORF">AQI70_31080</name>
</gene>
<evidence type="ECO:0000313" key="3">
    <source>
        <dbReference type="EMBL" id="KUM70077.1"/>
    </source>
</evidence>
<organism evidence="3 4">
    <name type="scientific">Streptomyces curacoi</name>
    <dbReference type="NCBI Taxonomy" id="146536"/>
    <lineage>
        <taxon>Bacteria</taxon>
        <taxon>Bacillati</taxon>
        <taxon>Actinomycetota</taxon>
        <taxon>Actinomycetes</taxon>
        <taxon>Kitasatosporales</taxon>
        <taxon>Streptomycetaceae</taxon>
        <taxon>Streptomyces</taxon>
    </lineage>
</organism>
<dbReference type="RefSeq" id="WP_062155787.1">
    <property type="nucleotide sequence ID" value="NZ_KQ947993.1"/>
</dbReference>
<dbReference type="GO" id="GO:0016787">
    <property type="term" value="F:hydrolase activity"/>
    <property type="evidence" value="ECO:0007669"/>
    <property type="project" value="UniProtKB-KW"/>
</dbReference>
<dbReference type="GO" id="GO:0016020">
    <property type="term" value="C:membrane"/>
    <property type="evidence" value="ECO:0007669"/>
    <property type="project" value="TreeGrafter"/>
</dbReference>
<dbReference type="AlphaFoldDB" id="A0A117NZ56"/>
<dbReference type="PRINTS" id="PR00111">
    <property type="entry name" value="ABHYDROLASE"/>
</dbReference>
<name>A0A117NZ56_9ACTN</name>
<feature type="domain" description="AB hydrolase-1" evidence="2">
    <location>
        <begin position="20"/>
        <end position="245"/>
    </location>
</feature>
<keyword evidence="4" id="KW-1185">Reference proteome</keyword>
<sequence>MPTVQVSGVEVAYARVGHGPPLVLAHGAGLDGRMWQPQLTDLADEFTVVAWDEPGAGRSSDLPAGFGLPDFAHCLAAVIEAVGLGPAHVAGLSWGGTVVLELYRHHPELVRTLLLVDTYAGWKGSLAPEEVAARVEGAKRMLAEPPEKFDPRLPGLFAGAPPAAFASLLDEMARDVRPESMRAQLSLMAEADERDLLPHISVPTLLLWGELDVRSPLAVARAFQEAIPGSDLVVLPGAGHVSNLETPERFSSAVREFCRGHA</sequence>
<accession>A0A117NZ56</accession>
<evidence type="ECO:0000259" key="2">
    <source>
        <dbReference type="Pfam" id="PF00561"/>
    </source>
</evidence>
<protein>
    <submittedName>
        <fullName evidence="3">Alpha/beta hydrolase</fullName>
    </submittedName>
</protein>
<dbReference type="InterPro" id="IPR050266">
    <property type="entry name" value="AB_hydrolase_sf"/>
</dbReference>
<evidence type="ECO:0000313" key="4">
    <source>
        <dbReference type="Proteomes" id="UP000054024"/>
    </source>
</evidence>
<dbReference type="Proteomes" id="UP000054024">
    <property type="component" value="Unassembled WGS sequence"/>
</dbReference>